<name>A0A9Q3J398_9BASI</name>
<keyword evidence="3" id="KW-1185">Reference proteome</keyword>
<dbReference type="AlphaFoldDB" id="A0A9Q3J398"/>
<feature type="region of interest" description="Disordered" evidence="1">
    <location>
        <begin position="1"/>
        <end position="55"/>
    </location>
</feature>
<evidence type="ECO:0000313" key="2">
    <source>
        <dbReference type="EMBL" id="MBW0555420.1"/>
    </source>
</evidence>
<sequence>MTPPRSRSNYSIKSTGSGPGNSVHKSKRQEFQPRGEAQMEDARTSNSSQRLSSTFDTLIESPQDEITAIPIFRPEPFPTGNNRDIPVSVQELVYGSHAAGVGTYAKYLDSNN</sequence>
<dbReference type="Proteomes" id="UP000765509">
    <property type="component" value="Unassembled WGS sequence"/>
</dbReference>
<proteinExistence type="predicted"/>
<accession>A0A9Q3J398</accession>
<evidence type="ECO:0000313" key="3">
    <source>
        <dbReference type="Proteomes" id="UP000765509"/>
    </source>
</evidence>
<evidence type="ECO:0000256" key="1">
    <source>
        <dbReference type="SAM" id="MobiDB-lite"/>
    </source>
</evidence>
<reference evidence="2" key="1">
    <citation type="submission" date="2021-03" db="EMBL/GenBank/DDBJ databases">
        <title>Draft genome sequence of rust myrtle Austropuccinia psidii MF-1, a brazilian biotype.</title>
        <authorList>
            <person name="Quecine M.C."/>
            <person name="Pachon D.M.R."/>
            <person name="Bonatelli M.L."/>
            <person name="Correr F.H."/>
            <person name="Franceschini L.M."/>
            <person name="Leite T.F."/>
            <person name="Margarido G.R.A."/>
            <person name="Almeida C.A."/>
            <person name="Ferrarezi J.A."/>
            <person name="Labate C.A."/>
        </authorList>
    </citation>
    <scope>NUCLEOTIDE SEQUENCE</scope>
    <source>
        <strain evidence="2">MF-1</strain>
    </source>
</reference>
<dbReference type="EMBL" id="AVOT02062386">
    <property type="protein sequence ID" value="MBW0555420.1"/>
    <property type="molecule type" value="Genomic_DNA"/>
</dbReference>
<protein>
    <submittedName>
        <fullName evidence="2">Uncharacterized protein</fullName>
    </submittedName>
</protein>
<feature type="compositionally biased region" description="Polar residues" evidence="1">
    <location>
        <begin position="1"/>
        <end position="16"/>
    </location>
</feature>
<feature type="compositionally biased region" description="Polar residues" evidence="1">
    <location>
        <begin position="44"/>
        <end position="55"/>
    </location>
</feature>
<organism evidence="2 3">
    <name type="scientific">Austropuccinia psidii MF-1</name>
    <dbReference type="NCBI Taxonomy" id="1389203"/>
    <lineage>
        <taxon>Eukaryota</taxon>
        <taxon>Fungi</taxon>
        <taxon>Dikarya</taxon>
        <taxon>Basidiomycota</taxon>
        <taxon>Pucciniomycotina</taxon>
        <taxon>Pucciniomycetes</taxon>
        <taxon>Pucciniales</taxon>
        <taxon>Sphaerophragmiaceae</taxon>
        <taxon>Austropuccinia</taxon>
    </lineage>
</organism>
<comment type="caution">
    <text evidence="2">The sequence shown here is derived from an EMBL/GenBank/DDBJ whole genome shotgun (WGS) entry which is preliminary data.</text>
</comment>
<gene>
    <name evidence="2" type="ORF">O181_095135</name>
</gene>